<evidence type="ECO:0000259" key="6">
    <source>
        <dbReference type="PROSITE" id="PS50801"/>
    </source>
</evidence>
<dbReference type="InterPro" id="IPR001902">
    <property type="entry name" value="SLC26A/SulP_fam"/>
</dbReference>
<dbReference type="Gene3D" id="3.30.750.24">
    <property type="entry name" value="STAS domain"/>
    <property type="match status" value="1"/>
</dbReference>
<dbReference type="AlphaFoldDB" id="A0AAE3QJ31"/>
<comment type="caution">
    <text evidence="7">The sequence shown here is derived from an EMBL/GenBank/DDBJ whole genome shotgun (WGS) entry which is preliminary data.</text>
</comment>
<feature type="transmembrane region" description="Helical" evidence="5">
    <location>
        <begin position="256"/>
        <end position="279"/>
    </location>
</feature>
<feature type="transmembrane region" description="Helical" evidence="5">
    <location>
        <begin position="181"/>
        <end position="199"/>
    </location>
</feature>
<feature type="transmembrane region" description="Helical" evidence="5">
    <location>
        <begin position="318"/>
        <end position="344"/>
    </location>
</feature>
<organism evidence="7 8">
    <name type="scientific">Ferirhizobium litorale</name>
    <dbReference type="NCBI Taxonomy" id="2927786"/>
    <lineage>
        <taxon>Bacteria</taxon>
        <taxon>Pseudomonadati</taxon>
        <taxon>Pseudomonadota</taxon>
        <taxon>Alphaproteobacteria</taxon>
        <taxon>Hyphomicrobiales</taxon>
        <taxon>Rhizobiaceae</taxon>
        <taxon>Ferirhizobium</taxon>
    </lineage>
</organism>
<dbReference type="InterPro" id="IPR011547">
    <property type="entry name" value="SLC26A/SulP_dom"/>
</dbReference>
<dbReference type="PROSITE" id="PS50801">
    <property type="entry name" value="STAS"/>
    <property type="match status" value="1"/>
</dbReference>
<accession>A0AAE3QJ31</accession>
<dbReference type="Proteomes" id="UP001161580">
    <property type="component" value="Unassembled WGS sequence"/>
</dbReference>
<dbReference type="CDD" id="cd07042">
    <property type="entry name" value="STAS_SulP_like_sulfate_transporter"/>
    <property type="match status" value="1"/>
</dbReference>
<name>A0AAE3QJ31_9HYPH</name>
<keyword evidence="4 5" id="KW-0472">Membrane</keyword>
<feature type="transmembrane region" description="Helical" evidence="5">
    <location>
        <begin position="51"/>
        <end position="67"/>
    </location>
</feature>
<feature type="transmembrane region" description="Helical" evidence="5">
    <location>
        <begin position="104"/>
        <end position="124"/>
    </location>
</feature>
<feature type="transmembrane region" description="Helical" evidence="5">
    <location>
        <begin position="211"/>
        <end position="236"/>
    </location>
</feature>
<evidence type="ECO:0000313" key="8">
    <source>
        <dbReference type="Proteomes" id="UP001161580"/>
    </source>
</evidence>
<feature type="transmembrane region" description="Helical" evidence="5">
    <location>
        <begin position="136"/>
        <end position="155"/>
    </location>
</feature>
<reference evidence="7" key="1">
    <citation type="submission" date="2022-03" db="EMBL/GenBank/DDBJ databases">
        <title>Fererhizobium litorale gen. nov., sp. nov., isolated from sandy sediments of the Sea of Japan seashore.</title>
        <authorList>
            <person name="Romanenko L."/>
            <person name="Kurilenko V."/>
            <person name="Otstavnykh N."/>
            <person name="Svetashev V."/>
            <person name="Tekutyeva L."/>
            <person name="Isaeva M."/>
            <person name="Mikhailov V."/>
        </authorList>
    </citation>
    <scope>NUCLEOTIDE SEQUENCE</scope>
    <source>
        <strain evidence="7">KMM 9576</strain>
    </source>
</reference>
<dbReference type="InterPro" id="IPR002645">
    <property type="entry name" value="STAS_dom"/>
</dbReference>
<gene>
    <name evidence="7" type="ORF">MRS75_22175</name>
</gene>
<feature type="transmembrane region" description="Helical" evidence="5">
    <location>
        <begin position="351"/>
        <end position="369"/>
    </location>
</feature>
<dbReference type="PANTHER" id="PTHR11814">
    <property type="entry name" value="SULFATE TRANSPORTER"/>
    <property type="match status" value="1"/>
</dbReference>
<keyword evidence="8" id="KW-1185">Reference proteome</keyword>
<dbReference type="RefSeq" id="WP_311788804.1">
    <property type="nucleotide sequence ID" value="NZ_JALDYY010000019.1"/>
</dbReference>
<comment type="subcellular location">
    <subcellularLocation>
        <location evidence="1">Membrane</location>
        <topology evidence="1">Multi-pass membrane protein</topology>
    </subcellularLocation>
</comment>
<feature type="transmembrane region" description="Helical" evidence="5">
    <location>
        <begin position="389"/>
        <end position="416"/>
    </location>
</feature>
<dbReference type="EMBL" id="JALDYZ010000018">
    <property type="protein sequence ID" value="MDI7924773.1"/>
    <property type="molecule type" value="Genomic_DNA"/>
</dbReference>
<feature type="transmembrane region" description="Helical" evidence="5">
    <location>
        <begin position="291"/>
        <end position="312"/>
    </location>
</feature>
<evidence type="ECO:0000256" key="4">
    <source>
        <dbReference type="ARBA" id="ARBA00023136"/>
    </source>
</evidence>
<dbReference type="GO" id="GO:0055085">
    <property type="term" value="P:transmembrane transport"/>
    <property type="evidence" value="ECO:0007669"/>
    <property type="project" value="InterPro"/>
</dbReference>
<dbReference type="InterPro" id="IPR036513">
    <property type="entry name" value="STAS_dom_sf"/>
</dbReference>
<evidence type="ECO:0000256" key="5">
    <source>
        <dbReference type="SAM" id="Phobius"/>
    </source>
</evidence>
<keyword evidence="2 5" id="KW-0812">Transmembrane</keyword>
<feature type="transmembrane region" description="Helical" evidence="5">
    <location>
        <begin position="79"/>
        <end position="98"/>
    </location>
</feature>
<sequence>MARSFDLPVFKGFAGFRADWWRSDISAGLAVAAVGLPSAIAYPAIAGLPPQTGIYASVASVVAYAVFGPSRRLIVGPDAGSMTVLAAAMAAIIAAAPAAGTDRVALAAILAIGVGVLCLVARVLKLGVLATFLSRPILVGFFAGISLSILIGQIGRFTGLSIESGGLIAPILELIDKRASIHWPSVMLAGAMFALLQAARVMRSPIPGPVIVVVVSVLLSAVFGFQQRGIAVVGGIPTGLPSLHMPQLSGLPIDMFILGSAAVFLVSFGSGIVAARSFGSRLGDEVDPNRELVGFSAANIGSGLFGAFPVTVSDSRTAINVSVGGMSQLAGIVSAATLIATLLFFNDALRILPIPALAAILAAAAISLIDVEELRLLWRISRMEFAFALITMAGAISFGVLNGVIIAIAATLIYLLRKVMYPRDALLGRIAGRDGFYKLHRFAQAEPIPGLAICMIQDSLLFFNADYVRQRLRQIADDLPAGTKWFVLDAATVAQVDSTSAAMLGEIHAEFTKRGIVFAIAELHTEARSLLDRAGVIARIGPHRLFDDLDDALIAFKEEQLGVSGSPGP</sequence>
<keyword evidence="3 5" id="KW-1133">Transmembrane helix</keyword>
<proteinExistence type="predicted"/>
<feature type="domain" description="STAS" evidence="6">
    <location>
        <begin position="441"/>
        <end position="556"/>
    </location>
</feature>
<evidence type="ECO:0000256" key="2">
    <source>
        <dbReference type="ARBA" id="ARBA00022692"/>
    </source>
</evidence>
<evidence type="ECO:0000256" key="1">
    <source>
        <dbReference type="ARBA" id="ARBA00004141"/>
    </source>
</evidence>
<dbReference type="SUPFAM" id="SSF52091">
    <property type="entry name" value="SpoIIaa-like"/>
    <property type="match status" value="1"/>
</dbReference>
<evidence type="ECO:0000256" key="3">
    <source>
        <dbReference type="ARBA" id="ARBA00022989"/>
    </source>
</evidence>
<dbReference type="GO" id="GO:0016020">
    <property type="term" value="C:membrane"/>
    <property type="evidence" value="ECO:0007669"/>
    <property type="project" value="UniProtKB-SubCell"/>
</dbReference>
<protein>
    <submittedName>
        <fullName evidence="7">SulP family inorganic anion transporter</fullName>
    </submittedName>
</protein>
<evidence type="ECO:0000313" key="7">
    <source>
        <dbReference type="EMBL" id="MDI7924773.1"/>
    </source>
</evidence>
<dbReference type="Pfam" id="PF01740">
    <property type="entry name" value="STAS"/>
    <property type="match status" value="1"/>
</dbReference>
<dbReference type="Pfam" id="PF00916">
    <property type="entry name" value="Sulfate_transp"/>
    <property type="match status" value="1"/>
</dbReference>